<dbReference type="EC" id="3.2.1.67" evidence="14"/>
<evidence type="ECO:0000256" key="7">
    <source>
        <dbReference type="ARBA" id="ARBA00023157"/>
    </source>
</evidence>
<evidence type="ECO:0000256" key="6">
    <source>
        <dbReference type="ARBA" id="ARBA00022801"/>
    </source>
</evidence>
<dbReference type="SUPFAM" id="SSF51126">
    <property type="entry name" value="Pectin lyase-like"/>
    <property type="match status" value="1"/>
</dbReference>
<dbReference type="GO" id="GO:0071555">
    <property type="term" value="P:cell wall organization"/>
    <property type="evidence" value="ECO:0007669"/>
    <property type="project" value="UniProtKB-KW"/>
</dbReference>
<comment type="function">
    <text evidence="13">Specific in hydrolyzing the terminal glycosidic bond of polygalacturonic acid and oligogalacturonates.</text>
</comment>
<evidence type="ECO:0000256" key="16">
    <source>
        <dbReference type="RuleBase" id="RU361169"/>
    </source>
</evidence>
<evidence type="ECO:0000256" key="15">
    <source>
        <dbReference type="ARBA" id="ARBA00048766"/>
    </source>
</evidence>
<dbReference type="STRING" id="1081102.A0A162MU89"/>
<evidence type="ECO:0000313" key="19">
    <source>
        <dbReference type="EMBL" id="OAA67040.1"/>
    </source>
</evidence>
<dbReference type="GO" id="GO:0004650">
    <property type="term" value="F:polygalacturonase activity"/>
    <property type="evidence" value="ECO:0007669"/>
    <property type="project" value="InterPro"/>
</dbReference>
<evidence type="ECO:0000256" key="18">
    <source>
        <dbReference type="SAM" id="SignalP"/>
    </source>
</evidence>
<evidence type="ECO:0000256" key="12">
    <source>
        <dbReference type="ARBA" id="ARBA00023326"/>
    </source>
</evidence>
<evidence type="ECO:0000256" key="17">
    <source>
        <dbReference type="SAM" id="MobiDB-lite"/>
    </source>
</evidence>
<keyword evidence="4 18" id="KW-0732">Signal</keyword>
<comment type="catalytic activity">
    <reaction evidence="15">
        <text>[(1-&gt;4)-alpha-D-galacturonosyl](n) + H2O = alpha-D-galacturonate + [(1-&gt;4)-alpha-D-galacturonosyl](n-1)</text>
        <dbReference type="Rhea" id="RHEA:14117"/>
        <dbReference type="Rhea" id="RHEA-COMP:14570"/>
        <dbReference type="Rhea" id="RHEA-COMP:14572"/>
        <dbReference type="ChEBI" id="CHEBI:15377"/>
        <dbReference type="ChEBI" id="CHEBI:58658"/>
        <dbReference type="ChEBI" id="CHEBI:140523"/>
        <dbReference type="EC" id="3.2.1.67"/>
    </reaction>
</comment>
<keyword evidence="7" id="KW-1015">Disulfide bond</keyword>
<comment type="similarity">
    <text evidence="2 16">Belongs to the glycosyl hydrolase 28 family.</text>
</comment>
<keyword evidence="12" id="KW-0624">Polysaccharide degradation</keyword>
<evidence type="ECO:0000256" key="5">
    <source>
        <dbReference type="ARBA" id="ARBA00022737"/>
    </source>
</evidence>
<dbReference type="OrthoDB" id="187139at2759"/>
<proteinExistence type="inferred from homology"/>
<dbReference type="PANTHER" id="PTHR31736">
    <property type="match status" value="1"/>
</dbReference>
<dbReference type="InterPro" id="IPR012334">
    <property type="entry name" value="Pectin_lyas_fold"/>
</dbReference>
<evidence type="ECO:0000256" key="8">
    <source>
        <dbReference type="ARBA" id="ARBA00023180"/>
    </source>
</evidence>
<dbReference type="GO" id="GO:0045490">
    <property type="term" value="P:pectin catabolic process"/>
    <property type="evidence" value="ECO:0007669"/>
    <property type="project" value="UniProtKB-ARBA"/>
</dbReference>
<keyword evidence="8" id="KW-0325">Glycoprotein</keyword>
<dbReference type="InterPro" id="IPR000743">
    <property type="entry name" value="Glyco_hydro_28"/>
</dbReference>
<keyword evidence="5" id="KW-0677">Repeat</keyword>
<dbReference type="AlphaFoldDB" id="A0A162MU89"/>
<keyword evidence="10 16" id="KW-0326">Glycosidase</keyword>
<keyword evidence="20" id="KW-1185">Reference proteome</keyword>
<dbReference type="InterPro" id="IPR006626">
    <property type="entry name" value="PbH1"/>
</dbReference>
<keyword evidence="11" id="KW-0961">Cell wall biogenesis/degradation</keyword>
<evidence type="ECO:0000256" key="14">
    <source>
        <dbReference type="ARBA" id="ARBA00038933"/>
    </source>
</evidence>
<dbReference type="PANTHER" id="PTHR31736:SF12">
    <property type="entry name" value="EXO-POLYGALACTURONASE, PUTATIVE-RELATED"/>
    <property type="match status" value="1"/>
</dbReference>
<reference evidence="19 20" key="1">
    <citation type="journal article" date="2016" name="Genome Biol. Evol.">
        <title>Divergent and convergent evolution of fungal pathogenicity.</title>
        <authorList>
            <person name="Shang Y."/>
            <person name="Xiao G."/>
            <person name="Zheng P."/>
            <person name="Cen K."/>
            <person name="Zhan S."/>
            <person name="Wang C."/>
        </authorList>
    </citation>
    <scope>NUCLEOTIDE SEQUENCE [LARGE SCALE GENOMIC DNA]</scope>
    <source>
        <strain evidence="19 20">RCEF 264</strain>
    </source>
</reference>
<dbReference type="Gene3D" id="2.160.20.10">
    <property type="entry name" value="Single-stranded right-handed beta-helix, Pectin lyase-like"/>
    <property type="match status" value="1"/>
</dbReference>
<dbReference type="GO" id="GO:0005576">
    <property type="term" value="C:extracellular region"/>
    <property type="evidence" value="ECO:0007669"/>
    <property type="project" value="UniProtKB-SubCell"/>
</dbReference>
<keyword evidence="6 16" id="KW-0378">Hydrolase</keyword>
<protein>
    <recommendedName>
        <fullName evidence="14">galacturonan 1,4-alpha-galacturonidase</fullName>
        <ecNumber evidence="14">3.2.1.67</ecNumber>
    </recommendedName>
</protein>
<evidence type="ECO:0000256" key="1">
    <source>
        <dbReference type="ARBA" id="ARBA00004613"/>
    </source>
</evidence>
<dbReference type="Proteomes" id="UP000076874">
    <property type="component" value="Unassembled WGS sequence"/>
</dbReference>
<evidence type="ECO:0000256" key="9">
    <source>
        <dbReference type="ARBA" id="ARBA00023277"/>
    </source>
</evidence>
<dbReference type="InterPro" id="IPR011050">
    <property type="entry name" value="Pectin_lyase_fold/virulence"/>
</dbReference>
<evidence type="ECO:0000256" key="11">
    <source>
        <dbReference type="ARBA" id="ARBA00023316"/>
    </source>
</evidence>
<feature type="region of interest" description="Disordered" evidence="17">
    <location>
        <begin position="124"/>
        <end position="164"/>
    </location>
</feature>
<evidence type="ECO:0000256" key="2">
    <source>
        <dbReference type="ARBA" id="ARBA00008834"/>
    </source>
</evidence>
<keyword evidence="9" id="KW-0119">Carbohydrate metabolism</keyword>
<accession>A0A162MU89</accession>
<comment type="caution">
    <text evidence="19">The sequence shown here is derived from an EMBL/GenBank/DDBJ whole genome shotgun (WGS) entry which is preliminary data.</text>
</comment>
<gene>
    <name evidence="19" type="ORF">SPI_01616</name>
</gene>
<dbReference type="GO" id="GO:0047911">
    <property type="term" value="F:galacturan 1,4-alpha-galacturonidase activity"/>
    <property type="evidence" value="ECO:0007669"/>
    <property type="project" value="UniProtKB-EC"/>
</dbReference>
<comment type="subcellular location">
    <subcellularLocation>
        <location evidence="1">Secreted</location>
    </subcellularLocation>
</comment>
<dbReference type="Pfam" id="PF00295">
    <property type="entry name" value="Glyco_hydro_28"/>
    <property type="match status" value="1"/>
</dbReference>
<keyword evidence="3" id="KW-0964">Secreted</keyword>
<evidence type="ECO:0000256" key="13">
    <source>
        <dbReference type="ARBA" id="ARBA00037312"/>
    </source>
</evidence>
<evidence type="ECO:0000313" key="20">
    <source>
        <dbReference type="Proteomes" id="UP000076874"/>
    </source>
</evidence>
<feature type="signal peptide" evidence="18">
    <location>
        <begin position="1"/>
        <end position="18"/>
    </location>
</feature>
<dbReference type="SMART" id="SM00710">
    <property type="entry name" value="PbH1"/>
    <property type="match status" value="5"/>
</dbReference>
<feature type="chain" id="PRO_5007837743" description="galacturonan 1,4-alpha-galacturonidase" evidence="18">
    <location>
        <begin position="19"/>
        <end position="533"/>
    </location>
</feature>
<name>A0A162MU89_9HYPO</name>
<dbReference type="EMBL" id="AZHD01000002">
    <property type="protein sequence ID" value="OAA67040.1"/>
    <property type="molecule type" value="Genomic_DNA"/>
</dbReference>
<sequence length="533" mass="56814">MHVTTLFVALLGSSTTLAAVYRVGNTCTVTPGGAAAAAARRRSLPHVVESGADMAHGNPVAAETTTTGSLDSLPTATPVVLNEVYPRPEPGSNEARHYNRDEAASSALKAAASAARVAALSRAARARTAKPSANTATNRVGARDTDALAGSADEDESDAGTADDTPQILDAFKQCGHDGHIVFTEGTYNIRQVINTTDLRNCDIDILGTFVWSADNLQYWIQHSFPVVYAGRSTAWLLGGTNVSMRGHGKALFNGNGQVWIDTNRGGSNMNGRPISLTVWHGTNIFIDGITWRMAQFWHTFVAHSQNVTMTNLDMDTHSSNSNSAVNTDGFDSWNSKDIVLSNWTVKCGDDCISVKGNSTNVHVSNVVCYESGCACIGSIGSNAGQPDYVDNIWFENVTCHHSSNAAWIKTYSGTGHVKNVTFKDIVVDNVDQPIYVTPCIYSANGCDSSRLRISDVTWKNVTGTSRYNVAVGIHCSAASPCTGFHFEDVDIKPAAGGTAKVLCSNIQGQADTGLQCTGTCPANWPQQLRGNR</sequence>
<evidence type="ECO:0000256" key="4">
    <source>
        <dbReference type="ARBA" id="ARBA00022729"/>
    </source>
</evidence>
<evidence type="ECO:0000256" key="3">
    <source>
        <dbReference type="ARBA" id="ARBA00022525"/>
    </source>
</evidence>
<organism evidence="19 20">
    <name type="scientific">Niveomyces insectorum RCEF 264</name>
    <dbReference type="NCBI Taxonomy" id="1081102"/>
    <lineage>
        <taxon>Eukaryota</taxon>
        <taxon>Fungi</taxon>
        <taxon>Dikarya</taxon>
        <taxon>Ascomycota</taxon>
        <taxon>Pezizomycotina</taxon>
        <taxon>Sordariomycetes</taxon>
        <taxon>Hypocreomycetidae</taxon>
        <taxon>Hypocreales</taxon>
        <taxon>Cordycipitaceae</taxon>
        <taxon>Niveomyces</taxon>
    </lineage>
</organism>
<evidence type="ECO:0000256" key="10">
    <source>
        <dbReference type="ARBA" id="ARBA00023295"/>
    </source>
</evidence>